<evidence type="ECO:0000313" key="9">
    <source>
        <dbReference type="Proteomes" id="UP000033140"/>
    </source>
</evidence>
<evidence type="ECO:0000256" key="7">
    <source>
        <dbReference type="SAM" id="Phobius"/>
    </source>
</evidence>
<gene>
    <name evidence="8" type="ORF">G7K_2887-t1</name>
</gene>
<feature type="transmembrane region" description="Helical" evidence="7">
    <location>
        <begin position="489"/>
        <end position="508"/>
    </location>
</feature>
<keyword evidence="5 7" id="KW-0472">Membrane</keyword>
<feature type="compositionally biased region" description="Low complexity" evidence="6">
    <location>
        <begin position="1"/>
        <end position="17"/>
    </location>
</feature>
<feature type="transmembrane region" description="Helical" evidence="7">
    <location>
        <begin position="369"/>
        <end position="390"/>
    </location>
</feature>
<comment type="caution">
    <text evidence="8">The sequence shown here is derived from an EMBL/GenBank/DDBJ whole genome shotgun (WGS) entry which is preliminary data.</text>
</comment>
<evidence type="ECO:0008006" key="10">
    <source>
        <dbReference type="Google" id="ProtNLM"/>
    </source>
</evidence>
<keyword evidence="9" id="KW-1185">Reference proteome</keyword>
<dbReference type="OMA" id="TLWAHFY"/>
<feature type="transmembrane region" description="Helical" evidence="7">
    <location>
        <begin position="406"/>
        <end position="426"/>
    </location>
</feature>
<proteinExistence type="inferred from homology"/>
<dbReference type="Proteomes" id="UP000033140">
    <property type="component" value="Unassembled WGS sequence"/>
</dbReference>
<reference evidence="8 9" key="3">
    <citation type="journal article" date="2015" name="Genome Announc.">
        <title>Draft Genome Sequence of the Archiascomycetous Yeast Saitoella complicata.</title>
        <authorList>
            <person name="Yamauchi K."/>
            <person name="Kondo S."/>
            <person name="Hamamoto M."/>
            <person name="Takahashi Y."/>
            <person name="Ogura Y."/>
            <person name="Hayashi T."/>
            <person name="Nishida H."/>
        </authorList>
    </citation>
    <scope>NUCLEOTIDE SEQUENCE [LARGE SCALE GENOMIC DNA]</scope>
    <source>
        <strain evidence="8 9">NRRL Y-17804</strain>
    </source>
</reference>
<evidence type="ECO:0000256" key="6">
    <source>
        <dbReference type="SAM" id="MobiDB-lite"/>
    </source>
</evidence>
<keyword evidence="4 7" id="KW-1133">Transmembrane helix</keyword>
<dbReference type="STRING" id="698492.A0A0E9NFS3"/>
<sequence length="643" mass="72812">MPAQQAAAAPAQNAGGRQQEGGLSPAIRKLLNMAMAYFALQAVMNMFAKKATTQTPVPPIGSGSGSTFDSSSQPDLPEGVNAIVDPRLLLPEKVAPAWPANSEFDLRIYTSPSDSYTSLDFSDPSSLLLHERSLHLGDWNDERVVEVVIPATTAMQNNGSLYAHIVLARDGAEVDPGREEYDGKNVARMTKMLNRYQKLKRNKKTKNLLDKYAEEAEEEEEEEVAAAPIIPGLNFGQDQPQPPIVSYWSPNLTLAVIADTGELPFTTLPPVVKDYVHIIEGDIRDDTGKVGFYYPIVFPNEFWTLDSYLYPLNSTTPLLPLKITIHPLSWFKFQMYASVDYSFKQQAASGQLGGGEVEELKRVVLETNVWLLGITVVVSCLHSLFEFLAFKNDIVHWRQKKDNTGISLHAILSNVFMQLIIFLYLLDNNDNTSWLILIGQGFGILLEAWKITKAVDVRVEGWRVKFEDKNELTETERETKEYDGIAFKYLIWAAIPLLLAYAAYSLLYDTHKSWYSFVVTTLVGFVYTWGFLTMVPPLYINYRLKSVAHMSSRVMMYKFLNTFIDDLFAFVIKMPTLHRLACLRDDVVFFVYLWQLWRYRVDKTRVNEFGQDGEAETGVAALAHMKKAIEPEEKEVKEDKKDI</sequence>
<organism evidence="8 9">
    <name type="scientific">Saitoella complicata (strain BCRC 22490 / CBS 7301 / JCM 7358 / NBRC 10748 / NRRL Y-17804)</name>
    <dbReference type="NCBI Taxonomy" id="698492"/>
    <lineage>
        <taxon>Eukaryota</taxon>
        <taxon>Fungi</taxon>
        <taxon>Dikarya</taxon>
        <taxon>Ascomycota</taxon>
        <taxon>Taphrinomycotina</taxon>
        <taxon>Taphrinomycotina incertae sedis</taxon>
        <taxon>Saitoella</taxon>
    </lineage>
</organism>
<dbReference type="InterPro" id="IPR008429">
    <property type="entry name" value="CLPTM1"/>
</dbReference>
<evidence type="ECO:0000256" key="3">
    <source>
        <dbReference type="ARBA" id="ARBA00022692"/>
    </source>
</evidence>
<dbReference type="PANTHER" id="PTHR21347">
    <property type="entry name" value="CLEFT LIP AND PALATE ASSOCIATED TRANSMEMBRANE PROTEIN-RELATED"/>
    <property type="match status" value="1"/>
</dbReference>
<dbReference type="AlphaFoldDB" id="A0A0E9NFS3"/>
<reference evidence="8 9" key="1">
    <citation type="journal article" date="2011" name="J. Gen. Appl. Microbiol.">
        <title>Draft genome sequencing of the enigmatic yeast Saitoella complicata.</title>
        <authorList>
            <person name="Nishida H."/>
            <person name="Hamamoto M."/>
            <person name="Sugiyama J."/>
        </authorList>
    </citation>
    <scope>NUCLEOTIDE SEQUENCE [LARGE SCALE GENOMIC DNA]</scope>
    <source>
        <strain evidence="8 9">NRRL Y-17804</strain>
    </source>
</reference>
<comment type="similarity">
    <text evidence="2">Belongs to the CLPTM1 family.</text>
</comment>
<dbReference type="EMBL" id="BACD03000016">
    <property type="protein sequence ID" value="GAO48717.1"/>
    <property type="molecule type" value="Genomic_DNA"/>
</dbReference>
<name>A0A0E9NFS3_SAICN</name>
<evidence type="ECO:0000256" key="1">
    <source>
        <dbReference type="ARBA" id="ARBA00004141"/>
    </source>
</evidence>
<dbReference type="PANTHER" id="PTHR21347:SF0">
    <property type="entry name" value="LIPID SCRAMBLASE CLPTM1L"/>
    <property type="match status" value="1"/>
</dbReference>
<dbReference type="GO" id="GO:0012505">
    <property type="term" value="C:endomembrane system"/>
    <property type="evidence" value="ECO:0007669"/>
    <property type="project" value="TreeGrafter"/>
</dbReference>
<feature type="region of interest" description="Disordered" evidence="6">
    <location>
        <begin position="53"/>
        <end position="74"/>
    </location>
</feature>
<dbReference type="GO" id="GO:0016020">
    <property type="term" value="C:membrane"/>
    <property type="evidence" value="ECO:0007669"/>
    <property type="project" value="UniProtKB-SubCell"/>
</dbReference>
<evidence type="ECO:0000256" key="2">
    <source>
        <dbReference type="ARBA" id="ARBA00009310"/>
    </source>
</evidence>
<evidence type="ECO:0000256" key="5">
    <source>
        <dbReference type="ARBA" id="ARBA00023136"/>
    </source>
</evidence>
<feature type="transmembrane region" description="Helical" evidence="7">
    <location>
        <begin position="514"/>
        <end position="540"/>
    </location>
</feature>
<evidence type="ECO:0000313" key="8">
    <source>
        <dbReference type="EMBL" id="GAO48717.1"/>
    </source>
</evidence>
<dbReference type="Pfam" id="PF05602">
    <property type="entry name" value="CLPTM1"/>
    <property type="match status" value="1"/>
</dbReference>
<evidence type="ECO:0000256" key="4">
    <source>
        <dbReference type="ARBA" id="ARBA00022989"/>
    </source>
</evidence>
<feature type="region of interest" description="Disordered" evidence="6">
    <location>
        <begin position="1"/>
        <end position="21"/>
    </location>
</feature>
<comment type="subcellular location">
    <subcellularLocation>
        <location evidence="1">Membrane</location>
        <topology evidence="1">Multi-pass membrane protein</topology>
    </subcellularLocation>
</comment>
<reference evidence="8 9" key="2">
    <citation type="journal article" date="2014" name="J. Gen. Appl. Microbiol.">
        <title>The early diverging ascomycetous budding yeast Saitoella complicata has three histone deacetylases belonging to the Clr6, Hos2, and Rpd3 lineages.</title>
        <authorList>
            <person name="Nishida H."/>
            <person name="Matsumoto T."/>
            <person name="Kondo S."/>
            <person name="Hamamoto M."/>
            <person name="Yoshikawa H."/>
        </authorList>
    </citation>
    <scope>NUCLEOTIDE SEQUENCE [LARGE SCALE GENOMIC DNA]</scope>
    <source>
        <strain evidence="8 9">NRRL Y-17804</strain>
    </source>
</reference>
<protein>
    <recommendedName>
        <fullName evidence="10">Cleft lip and palate transmembrane 1</fullName>
    </recommendedName>
</protein>
<accession>A0A0E9NFS3</accession>
<keyword evidence="3 7" id="KW-0812">Transmembrane</keyword>